<name>A0A142BCW0_9GAMM</name>
<dbReference type="RefSeq" id="WP_082211606.1">
    <property type="nucleotide sequence ID" value="NZ_CP013251.1"/>
</dbReference>
<dbReference type="Gene3D" id="1.10.443.10">
    <property type="entry name" value="Intergrase catalytic core"/>
    <property type="match status" value="1"/>
</dbReference>
<dbReference type="GO" id="GO:0003677">
    <property type="term" value="F:DNA binding"/>
    <property type="evidence" value="ECO:0007669"/>
    <property type="project" value="UniProtKB-UniRule"/>
</dbReference>
<dbReference type="InterPro" id="IPR013762">
    <property type="entry name" value="Integrase-like_cat_sf"/>
</dbReference>
<dbReference type="InterPro" id="IPR002104">
    <property type="entry name" value="Integrase_catalytic"/>
</dbReference>
<dbReference type="PROSITE" id="PS51898">
    <property type="entry name" value="TYR_RECOMBINASE"/>
    <property type="match status" value="1"/>
</dbReference>
<dbReference type="InterPro" id="IPR050090">
    <property type="entry name" value="Tyrosine_recombinase_XerCD"/>
</dbReference>
<feature type="region of interest" description="Disordered" evidence="6">
    <location>
        <begin position="64"/>
        <end position="84"/>
    </location>
</feature>
<dbReference type="EMBL" id="CP013251">
    <property type="protein sequence ID" value="AMO56586.1"/>
    <property type="molecule type" value="Genomic_DNA"/>
</dbReference>
<keyword evidence="3 5" id="KW-0238">DNA-binding</keyword>
<dbReference type="SUPFAM" id="SSF56349">
    <property type="entry name" value="DNA breaking-rejoining enzymes"/>
    <property type="match status" value="1"/>
</dbReference>
<evidence type="ECO:0000313" key="10">
    <source>
        <dbReference type="Proteomes" id="UP000071065"/>
    </source>
</evidence>
<keyword evidence="2" id="KW-0229">DNA integration</keyword>
<dbReference type="PROSITE" id="PS51900">
    <property type="entry name" value="CB"/>
    <property type="match status" value="1"/>
</dbReference>
<dbReference type="InterPro" id="IPR011010">
    <property type="entry name" value="DNA_brk_join_enz"/>
</dbReference>
<dbReference type="Proteomes" id="UP000071065">
    <property type="component" value="Chromosome"/>
</dbReference>
<dbReference type="KEGG" id="emp:EZMO1_2504"/>
<evidence type="ECO:0000259" key="8">
    <source>
        <dbReference type="PROSITE" id="PS51900"/>
    </source>
</evidence>
<gene>
    <name evidence="9" type="ORF">EZMO1_2504</name>
</gene>
<dbReference type="CDD" id="cd00397">
    <property type="entry name" value="DNA_BRE_C"/>
    <property type="match status" value="1"/>
</dbReference>
<dbReference type="PANTHER" id="PTHR30349:SF64">
    <property type="entry name" value="PROPHAGE INTEGRASE INTD-RELATED"/>
    <property type="match status" value="1"/>
</dbReference>
<feature type="compositionally biased region" description="Basic and acidic residues" evidence="6">
    <location>
        <begin position="64"/>
        <end position="75"/>
    </location>
</feature>
<evidence type="ECO:0000256" key="4">
    <source>
        <dbReference type="ARBA" id="ARBA00023172"/>
    </source>
</evidence>
<dbReference type="GO" id="GO:0015074">
    <property type="term" value="P:DNA integration"/>
    <property type="evidence" value="ECO:0007669"/>
    <property type="project" value="UniProtKB-KW"/>
</dbReference>
<dbReference type="Gene3D" id="1.10.150.130">
    <property type="match status" value="1"/>
</dbReference>
<feature type="domain" description="Tyr recombinase" evidence="7">
    <location>
        <begin position="192"/>
        <end position="389"/>
    </location>
</feature>
<evidence type="ECO:0000313" key="9">
    <source>
        <dbReference type="EMBL" id="AMO56586.1"/>
    </source>
</evidence>
<dbReference type="STRING" id="570277.EZMO1_2504"/>
<keyword evidence="4" id="KW-0233">DNA recombination</keyword>
<dbReference type="PATRIC" id="fig|570277.3.peg.2684"/>
<dbReference type="GO" id="GO:0006310">
    <property type="term" value="P:DNA recombination"/>
    <property type="evidence" value="ECO:0007669"/>
    <property type="project" value="UniProtKB-KW"/>
</dbReference>
<dbReference type="PANTHER" id="PTHR30349">
    <property type="entry name" value="PHAGE INTEGRASE-RELATED"/>
    <property type="match status" value="1"/>
</dbReference>
<evidence type="ECO:0000259" key="7">
    <source>
        <dbReference type="PROSITE" id="PS51898"/>
    </source>
</evidence>
<accession>A0A142BCW0</accession>
<dbReference type="AlphaFoldDB" id="A0A142BCW0"/>
<dbReference type="Pfam" id="PF00589">
    <property type="entry name" value="Phage_integrase"/>
    <property type="match status" value="1"/>
</dbReference>
<evidence type="ECO:0000256" key="3">
    <source>
        <dbReference type="ARBA" id="ARBA00023125"/>
    </source>
</evidence>
<sequence>MAARKRYKIDRGNWVGQFPPPGGWQRGRNGIRRVLCSVSSIAHMDKDAQSFKLHDLYEEAANKLKGEQEQKEETRKKQKADKRRMTVQQARDLWKDELSVTNDDKTVKLYVRSVDYYLKALGNHEVRDFNRGSNVKFIKHLKQLPGKQAGSTMAPASQNMHVRHLGIFLRWCYAHEIIDKRHELKMPQVPKKDMETYSVSELGKAKSLIIKRMDEYTRPKDLCAINNMYRAFMLATNTLLRLGAIWSLPLSAIDLKQRIIRIRNVPELKWQPKKMKFPNKPINDQLFEFLKQDLAGRSRREKWFLDKGDGSQWLTDSSNISHYAAKIFNDVGLPYIKPFHWGFRATMTTHLLNEGVKPQIVQQLADHSSLATTMSYFNSRTVDQREATNAIPEI</sequence>
<evidence type="ECO:0000256" key="1">
    <source>
        <dbReference type="ARBA" id="ARBA00008857"/>
    </source>
</evidence>
<organism evidence="9 10">
    <name type="scientific">Endozoicomonas montiporae CL-33</name>
    <dbReference type="NCBI Taxonomy" id="570277"/>
    <lineage>
        <taxon>Bacteria</taxon>
        <taxon>Pseudomonadati</taxon>
        <taxon>Pseudomonadota</taxon>
        <taxon>Gammaproteobacteria</taxon>
        <taxon>Oceanospirillales</taxon>
        <taxon>Endozoicomonadaceae</taxon>
        <taxon>Endozoicomonas</taxon>
    </lineage>
</organism>
<feature type="domain" description="Core-binding (CB)" evidence="8">
    <location>
        <begin position="85"/>
        <end position="173"/>
    </location>
</feature>
<reference evidence="9 10" key="1">
    <citation type="journal article" date="2016" name="Front. Microbiol.">
        <title>Genomic Insight into the Host-Endosymbiont Relationship of Endozoicomonas montiporae CL-33(T) with its Coral Host.</title>
        <authorList>
            <person name="Ding J.-Y."/>
            <person name="Shiu J.-H."/>
            <person name="Chen W.-M."/>
            <person name="Chiang Y.-R."/>
            <person name="Tang S.-L."/>
        </authorList>
    </citation>
    <scope>NUCLEOTIDE SEQUENCE [LARGE SCALE GENOMIC DNA]</scope>
    <source>
        <strain evidence="9 10">CL-33</strain>
    </source>
</reference>
<dbReference type="InterPro" id="IPR044068">
    <property type="entry name" value="CB"/>
</dbReference>
<proteinExistence type="inferred from homology"/>
<comment type="similarity">
    <text evidence="1">Belongs to the 'phage' integrase family.</text>
</comment>
<evidence type="ECO:0000256" key="2">
    <source>
        <dbReference type="ARBA" id="ARBA00022908"/>
    </source>
</evidence>
<evidence type="ECO:0000256" key="6">
    <source>
        <dbReference type="SAM" id="MobiDB-lite"/>
    </source>
</evidence>
<dbReference type="InterPro" id="IPR010998">
    <property type="entry name" value="Integrase_recombinase_N"/>
</dbReference>
<protein>
    <submittedName>
        <fullName evidence="9">Uncharacterized protein</fullName>
    </submittedName>
</protein>
<evidence type="ECO:0000256" key="5">
    <source>
        <dbReference type="PROSITE-ProRule" id="PRU01248"/>
    </source>
</evidence>
<dbReference type="OrthoDB" id="6398990at2"/>